<dbReference type="InterPro" id="IPR003439">
    <property type="entry name" value="ABC_transporter-like_ATP-bd"/>
</dbReference>
<keyword evidence="3" id="KW-0547">Nucleotide-binding</keyword>
<evidence type="ECO:0000256" key="1">
    <source>
        <dbReference type="ARBA" id="ARBA00005417"/>
    </source>
</evidence>
<evidence type="ECO:0000256" key="5">
    <source>
        <dbReference type="ARBA" id="ARBA00022906"/>
    </source>
</evidence>
<keyword evidence="5" id="KW-0862">Zinc</keyword>
<comment type="similarity">
    <text evidence="1">Belongs to the ABC transporter superfamily.</text>
</comment>
<dbReference type="PROSITE" id="PS00211">
    <property type="entry name" value="ABC_TRANSPORTER_1"/>
    <property type="match status" value="1"/>
</dbReference>
<dbReference type="AlphaFoldDB" id="A0A370KZF4"/>
<dbReference type="PANTHER" id="PTHR42734:SF6">
    <property type="entry name" value="MOLYBDATE IMPORT ATP-BINDING PROTEIN MOLC"/>
    <property type="match status" value="1"/>
</dbReference>
<dbReference type="Gene3D" id="3.40.50.300">
    <property type="entry name" value="P-loop containing nucleotide triphosphate hydrolases"/>
    <property type="match status" value="1"/>
</dbReference>
<dbReference type="PANTHER" id="PTHR42734">
    <property type="entry name" value="METAL TRANSPORT SYSTEM ATP-BINDING PROTEIN TM_0124-RELATED"/>
    <property type="match status" value="1"/>
</dbReference>
<organism evidence="8 9">
    <name type="scientific">Bosea caraganae</name>
    <dbReference type="NCBI Taxonomy" id="2763117"/>
    <lineage>
        <taxon>Bacteria</taxon>
        <taxon>Pseudomonadati</taxon>
        <taxon>Pseudomonadota</taxon>
        <taxon>Alphaproteobacteria</taxon>
        <taxon>Hyphomicrobiales</taxon>
        <taxon>Boseaceae</taxon>
        <taxon>Bosea</taxon>
    </lineage>
</organism>
<dbReference type="GO" id="GO:0016887">
    <property type="term" value="F:ATP hydrolysis activity"/>
    <property type="evidence" value="ECO:0007669"/>
    <property type="project" value="InterPro"/>
</dbReference>
<evidence type="ECO:0000259" key="7">
    <source>
        <dbReference type="PROSITE" id="PS50893"/>
    </source>
</evidence>
<dbReference type="InterPro" id="IPR027417">
    <property type="entry name" value="P-loop_NTPase"/>
</dbReference>
<keyword evidence="9" id="KW-1185">Reference proteome</keyword>
<evidence type="ECO:0000313" key="9">
    <source>
        <dbReference type="Proteomes" id="UP000255207"/>
    </source>
</evidence>
<evidence type="ECO:0000313" key="8">
    <source>
        <dbReference type="EMBL" id="RDJ20383.1"/>
    </source>
</evidence>
<dbReference type="InterPro" id="IPR050153">
    <property type="entry name" value="Metal_Ion_Import_ABC"/>
</dbReference>
<keyword evidence="2" id="KW-0813">Transport</keyword>
<reference evidence="9" key="1">
    <citation type="submission" date="2018-07" db="EMBL/GenBank/DDBJ databases">
        <authorList>
            <person name="Safronova V.I."/>
            <person name="Chirak E.R."/>
            <person name="Sazanova A.L."/>
        </authorList>
    </citation>
    <scope>NUCLEOTIDE SEQUENCE [LARGE SCALE GENOMIC DNA]</scope>
    <source>
        <strain evidence="9">RCAM04685</strain>
    </source>
</reference>
<dbReference type="InterPro" id="IPR003593">
    <property type="entry name" value="AAA+_ATPase"/>
</dbReference>
<accession>A0A370KZF4</accession>
<name>A0A370KZF4_9HYPH</name>
<dbReference type="SUPFAM" id="SSF52540">
    <property type="entry name" value="P-loop containing nucleoside triphosphate hydrolases"/>
    <property type="match status" value="1"/>
</dbReference>
<comment type="caution">
    <text evidence="8">The sequence shown here is derived from an EMBL/GenBank/DDBJ whole genome shotgun (WGS) entry which is preliminary data.</text>
</comment>
<evidence type="ECO:0000256" key="4">
    <source>
        <dbReference type="ARBA" id="ARBA00022840"/>
    </source>
</evidence>
<evidence type="ECO:0000256" key="3">
    <source>
        <dbReference type="ARBA" id="ARBA00022741"/>
    </source>
</evidence>
<dbReference type="GO" id="GO:0006829">
    <property type="term" value="P:zinc ion transport"/>
    <property type="evidence" value="ECO:0007669"/>
    <property type="project" value="UniProtKB-KW"/>
</dbReference>
<keyword evidence="5" id="KW-0864">Zinc transport</keyword>
<proteinExistence type="inferred from homology"/>
<dbReference type="EMBL" id="QQTP01000019">
    <property type="protein sequence ID" value="RDJ20383.1"/>
    <property type="molecule type" value="Genomic_DNA"/>
</dbReference>
<gene>
    <name evidence="8" type="ORF">DWE98_24920</name>
</gene>
<protein>
    <submittedName>
        <fullName evidence="8">ABC transporter ATP-binding protein</fullName>
    </submittedName>
</protein>
<dbReference type="InterPro" id="IPR017871">
    <property type="entry name" value="ABC_transporter-like_CS"/>
</dbReference>
<evidence type="ECO:0000256" key="6">
    <source>
        <dbReference type="ARBA" id="ARBA00023065"/>
    </source>
</evidence>
<keyword evidence="4 8" id="KW-0067">ATP-binding</keyword>
<sequence>MIVIARAGHSYDGKRWQYRGLDLAVARGEVVAVLGPNGRGKSTLLRSIVGLNRPTSGTIRTNGPVGFVPQDFSTPFPYSVLDIVLMGRARHVHALKVPGRRDIAIARKSLAALDIEAFAERQFDSLSGGERQLALIARALASECPILLLDEPASALDLKNQDLVLGFIRRIAGSEGLTVVFTTHQPNHALAVADRALLMGEGDRTLIGDLASVMTESNLAALYHVPVRMIGYEEEGAELTTFAPTFRSQLERARSLGSANEGEP</sequence>
<evidence type="ECO:0000256" key="2">
    <source>
        <dbReference type="ARBA" id="ARBA00022448"/>
    </source>
</evidence>
<feature type="domain" description="ABC transporter" evidence="7">
    <location>
        <begin position="2"/>
        <end position="226"/>
    </location>
</feature>
<dbReference type="GO" id="GO:0005524">
    <property type="term" value="F:ATP binding"/>
    <property type="evidence" value="ECO:0007669"/>
    <property type="project" value="UniProtKB-KW"/>
</dbReference>
<keyword evidence="6" id="KW-0406">Ion transport</keyword>
<dbReference type="Pfam" id="PF00005">
    <property type="entry name" value="ABC_tran"/>
    <property type="match status" value="1"/>
</dbReference>
<dbReference type="OrthoDB" id="9805601at2"/>
<dbReference type="Proteomes" id="UP000255207">
    <property type="component" value="Unassembled WGS sequence"/>
</dbReference>
<dbReference type="PROSITE" id="PS50893">
    <property type="entry name" value="ABC_TRANSPORTER_2"/>
    <property type="match status" value="1"/>
</dbReference>
<dbReference type="SMART" id="SM00382">
    <property type="entry name" value="AAA"/>
    <property type="match status" value="1"/>
</dbReference>